<feature type="compositionally biased region" description="Low complexity" evidence="1">
    <location>
        <begin position="192"/>
        <end position="207"/>
    </location>
</feature>
<evidence type="ECO:0000313" key="3">
    <source>
        <dbReference type="EMBL" id="RHZ32290.1"/>
    </source>
</evidence>
<proteinExistence type="predicted"/>
<protein>
    <submittedName>
        <fullName evidence="3">Uncharacterized protein</fullName>
    </submittedName>
</protein>
<evidence type="ECO:0000313" key="4">
    <source>
        <dbReference type="Proteomes" id="UP000283543"/>
    </source>
</evidence>
<feature type="compositionally biased region" description="Low complexity" evidence="1">
    <location>
        <begin position="156"/>
        <end position="176"/>
    </location>
</feature>
<dbReference type="EMBL" id="QUTB01006552">
    <property type="protein sequence ID" value="RHY49483.1"/>
    <property type="molecule type" value="Genomic_DNA"/>
</dbReference>
<evidence type="ECO:0000313" key="2">
    <source>
        <dbReference type="EMBL" id="RHY49483.1"/>
    </source>
</evidence>
<gene>
    <name evidence="3" type="ORF">DYB26_010262</name>
    <name evidence="2" type="ORF">DYB34_001248</name>
</gene>
<accession>A0A3R7FEH3</accession>
<sequence>MTELQTCRYSHGKCKQPRATKKNGTMHTLCEFHRTKACAHQKKLDAKRRDEKLRLLENKKSMKQHRHPDIHLWKEDENRIPMMGAADKFKPVWETSDNAAGLYSTYIGSVGHHHNLQHHPPPQTHISQQHTPRSDLYDSGGGGGAYDDHQQRYKYSATQGGSTSSSTLLSRTSTESPLGRRDDSSRPPPFPSRADATAGGFPSYASPTTYSTYTESAVYDRDNHHLPPRMLHHGPHMTTFDTRYDYYEDTPSPAAGYPSRPTSALTFGQYPPQPVYHQ</sequence>
<organism evidence="3 5">
    <name type="scientific">Aphanomyces astaci</name>
    <name type="common">Crayfish plague agent</name>
    <dbReference type="NCBI Taxonomy" id="112090"/>
    <lineage>
        <taxon>Eukaryota</taxon>
        <taxon>Sar</taxon>
        <taxon>Stramenopiles</taxon>
        <taxon>Oomycota</taxon>
        <taxon>Saprolegniomycetes</taxon>
        <taxon>Saprolegniales</taxon>
        <taxon>Verrucalvaceae</taxon>
        <taxon>Aphanomyces</taxon>
    </lineage>
</organism>
<feature type="region of interest" description="Disordered" evidence="1">
    <location>
        <begin position="113"/>
        <end position="207"/>
    </location>
</feature>
<dbReference type="AlphaFoldDB" id="A0A3R7FEH3"/>
<reference evidence="4 5" key="1">
    <citation type="submission" date="2018-08" db="EMBL/GenBank/DDBJ databases">
        <title>Aphanomyces genome sequencing and annotation.</title>
        <authorList>
            <person name="Minardi D."/>
            <person name="Oidtmann B."/>
            <person name="Van Der Giezen M."/>
            <person name="Studholme D.J."/>
        </authorList>
    </citation>
    <scope>NUCLEOTIDE SEQUENCE [LARGE SCALE GENOMIC DNA]</scope>
    <source>
        <strain evidence="3 5">FDL457</strain>
        <strain evidence="2 4">Si</strain>
    </source>
</reference>
<dbReference type="Proteomes" id="UP000283543">
    <property type="component" value="Unassembled WGS sequence"/>
</dbReference>
<comment type="caution">
    <text evidence="3">The sequence shown here is derived from an EMBL/GenBank/DDBJ whole genome shotgun (WGS) entry which is preliminary data.</text>
</comment>
<feature type="region of interest" description="Disordered" evidence="1">
    <location>
        <begin position="251"/>
        <end position="278"/>
    </location>
</feature>
<dbReference type="VEuPathDB" id="FungiDB:H257_16870"/>
<name>A0A3R7FEH3_APHAT</name>
<dbReference type="EMBL" id="QUTF01010381">
    <property type="protein sequence ID" value="RHZ32290.1"/>
    <property type="molecule type" value="Genomic_DNA"/>
</dbReference>
<evidence type="ECO:0000313" key="5">
    <source>
        <dbReference type="Proteomes" id="UP000286510"/>
    </source>
</evidence>
<dbReference type="Proteomes" id="UP000286510">
    <property type="component" value="Unassembled WGS sequence"/>
</dbReference>
<evidence type="ECO:0000256" key="1">
    <source>
        <dbReference type="SAM" id="MobiDB-lite"/>
    </source>
</evidence>